<evidence type="ECO:0000256" key="1">
    <source>
        <dbReference type="SAM" id="Phobius"/>
    </source>
</evidence>
<organism evidence="2 3">
    <name type="scientific">Qipengyuania marisflavi</name>
    <dbReference type="NCBI Taxonomy" id="2486356"/>
    <lineage>
        <taxon>Bacteria</taxon>
        <taxon>Pseudomonadati</taxon>
        <taxon>Pseudomonadota</taxon>
        <taxon>Alphaproteobacteria</taxon>
        <taxon>Sphingomonadales</taxon>
        <taxon>Erythrobacteraceae</taxon>
        <taxon>Qipengyuania</taxon>
    </lineage>
</organism>
<dbReference type="RefSeq" id="WP_138617876.1">
    <property type="nucleotide sequence ID" value="NZ_VCAO01000003.1"/>
</dbReference>
<proteinExistence type="predicted"/>
<feature type="transmembrane region" description="Helical" evidence="1">
    <location>
        <begin position="62"/>
        <end position="83"/>
    </location>
</feature>
<dbReference type="OrthoDB" id="119964at2"/>
<evidence type="ECO:0000313" key="3">
    <source>
        <dbReference type="Proteomes" id="UP000309668"/>
    </source>
</evidence>
<protein>
    <submittedName>
        <fullName evidence="2">Uncharacterized protein</fullName>
    </submittedName>
</protein>
<dbReference type="AlphaFoldDB" id="A0A5S3PXJ3"/>
<keyword evidence="1" id="KW-0472">Membrane</keyword>
<accession>A0A5S3PXJ3</accession>
<keyword evidence="1" id="KW-1133">Transmembrane helix</keyword>
<dbReference type="Proteomes" id="UP000309668">
    <property type="component" value="Unassembled WGS sequence"/>
</dbReference>
<comment type="caution">
    <text evidence="2">The sequence shown here is derived from an EMBL/GenBank/DDBJ whole genome shotgun (WGS) entry which is preliminary data.</text>
</comment>
<gene>
    <name evidence="2" type="ORF">FEV51_08530</name>
</gene>
<feature type="transmembrane region" description="Helical" evidence="1">
    <location>
        <begin position="95"/>
        <end position="112"/>
    </location>
</feature>
<keyword evidence="1" id="KW-0812">Transmembrane</keyword>
<feature type="transmembrane region" description="Helical" evidence="1">
    <location>
        <begin position="29"/>
        <end position="50"/>
    </location>
</feature>
<sequence>MMASLAYILGLGIAVTLWRNYELADGITFLLALMPIIPILAMIWVMARYLKEETDEYLRHRAVTASLVGLAAVLGVGSFWGFLETFELVPHVPGWWSVPIWALGMGLAQLVWKVRET</sequence>
<keyword evidence="3" id="KW-1185">Reference proteome</keyword>
<name>A0A5S3PXJ3_9SPHN</name>
<dbReference type="EMBL" id="VCAO01000003">
    <property type="protein sequence ID" value="TMM48315.1"/>
    <property type="molecule type" value="Genomic_DNA"/>
</dbReference>
<reference evidence="2 3" key="1">
    <citation type="submission" date="2019-05" db="EMBL/GenBank/DDBJ databases">
        <title>Erythrobacter marisflavi sp. nov., isolated from isolated from water of an estuary environment.</title>
        <authorList>
            <person name="Yoon J.-H."/>
        </authorList>
    </citation>
    <scope>NUCLEOTIDE SEQUENCE [LARGE SCALE GENOMIC DNA]</scope>
    <source>
        <strain evidence="2 3">KEM-5</strain>
    </source>
</reference>
<evidence type="ECO:0000313" key="2">
    <source>
        <dbReference type="EMBL" id="TMM48315.1"/>
    </source>
</evidence>